<dbReference type="EMBL" id="GL732623">
    <property type="protein sequence ID" value="EFX70281.1"/>
    <property type="molecule type" value="Genomic_DNA"/>
</dbReference>
<dbReference type="InParanoid" id="E9HDA5"/>
<gene>
    <name evidence="2" type="ORF">DAPPUDRAFT_300549</name>
</gene>
<dbReference type="Pfam" id="PF00240">
    <property type="entry name" value="ubiquitin"/>
    <property type="match status" value="1"/>
</dbReference>
<reference evidence="2 3" key="1">
    <citation type="journal article" date="2011" name="Science">
        <title>The ecoresponsive genome of Daphnia pulex.</title>
        <authorList>
            <person name="Colbourne J.K."/>
            <person name="Pfrender M.E."/>
            <person name="Gilbert D."/>
            <person name="Thomas W.K."/>
            <person name="Tucker A."/>
            <person name="Oakley T.H."/>
            <person name="Tokishita S."/>
            <person name="Aerts A."/>
            <person name="Arnold G.J."/>
            <person name="Basu M.K."/>
            <person name="Bauer D.J."/>
            <person name="Caceres C.E."/>
            <person name="Carmel L."/>
            <person name="Casola C."/>
            <person name="Choi J.H."/>
            <person name="Detter J.C."/>
            <person name="Dong Q."/>
            <person name="Dusheyko S."/>
            <person name="Eads B.D."/>
            <person name="Frohlich T."/>
            <person name="Geiler-Samerotte K.A."/>
            <person name="Gerlach D."/>
            <person name="Hatcher P."/>
            <person name="Jogdeo S."/>
            <person name="Krijgsveld J."/>
            <person name="Kriventseva E.V."/>
            <person name="Kultz D."/>
            <person name="Laforsch C."/>
            <person name="Lindquist E."/>
            <person name="Lopez J."/>
            <person name="Manak J.R."/>
            <person name="Muller J."/>
            <person name="Pangilinan J."/>
            <person name="Patwardhan R.P."/>
            <person name="Pitluck S."/>
            <person name="Pritham E.J."/>
            <person name="Rechtsteiner A."/>
            <person name="Rho M."/>
            <person name="Rogozin I.B."/>
            <person name="Sakarya O."/>
            <person name="Salamov A."/>
            <person name="Schaack S."/>
            <person name="Shapiro H."/>
            <person name="Shiga Y."/>
            <person name="Skalitzky C."/>
            <person name="Smith Z."/>
            <person name="Souvorov A."/>
            <person name="Sung W."/>
            <person name="Tang Z."/>
            <person name="Tsuchiya D."/>
            <person name="Tu H."/>
            <person name="Vos H."/>
            <person name="Wang M."/>
            <person name="Wolf Y.I."/>
            <person name="Yamagata H."/>
            <person name="Yamada T."/>
            <person name="Ye Y."/>
            <person name="Shaw J.R."/>
            <person name="Andrews J."/>
            <person name="Crease T.J."/>
            <person name="Tang H."/>
            <person name="Lucas S.M."/>
            <person name="Robertson H.M."/>
            <person name="Bork P."/>
            <person name="Koonin E.V."/>
            <person name="Zdobnov E.M."/>
            <person name="Grigoriev I.V."/>
            <person name="Lynch M."/>
            <person name="Boore J.L."/>
        </authorList>
    </citation>
    <scope>NUCLEOTIDE SEQUENCE [LARGE SCALE GENOMIC DNA]</scope>
</reference>
<dbReference type="CDD" id="cd17047">
    <property type="entry name" value="Ubl_UBFD1"/>
    <property type="match status" value="1"/>
</dbReference>
<dbReference type="PhylomeDB" id="E9HDA5"/>
<dbReference type="KEGG" id="dpx:DAPPUDRAFT_300549"/>
<dbReference type="InterPro" id="IPR039120">
    <property type="entry name" value="UBFD1"/>
</dbReference>
<evidence type="ECO:0000313" key="3">
    <source>
        <dbReference type="Proteomes" id="UP000000305"/>
    </source>
</evidence>
<protein>
    <recommendedName>
        <fullName evidence="1">Ubiquitin-like domain-containing protein</fullName>
    </recommendedName>
</protein>
<dbReference type="Gene3D" id="3.10.20.90">
    <property type="entry name" value="Phosphatidylinositol 3-kinase Catalytic Subunit, Chain A, domain 1"/>
    <property type="match status" value="1"/>
</dbReference>
<dbReference type="PANTHER" id="PTHR16470:SF0">
    <property type="entry name" value="UBIQUITIN DOMAIN-CONTAINING PROTEIN UBFD1"/>
    <property type="match status" value="1"/>
</dbReference>
<organism evidence="2 3">
    <name type="scientific">Daphnia pulex</name>
    <name type="common">Water flea</name>
    <dbReference type="NCBI Taxonomy" id="6669"/>
    <lineage>
        <taxon>Eukaryota</taxon>
        <taxon>Metazoa</taxon>
        <taxon>Ecdysozoa</taxon>
        <taxon>Arthropoda</taxon>
        <taxon>Crustacea</taxon>
        <taxon>Branchiopoda</taxon>
        <taxon>Diplostraca</taxon>
        <taxon>Cladocera</taxon>
        <taxon>Anomopoda</taxon>
        <taxon>Daphniidae</taxon>
        <taxon>Daphnia</taxon>
    </lineage>
</organism>
<accession>E9HDA5</accession>
<dbReference type="InterPro" id="IPR000626">
    <property type="entry name" value="Ubiquitin-like_dom"/>
</dbReference>
<sequence>MEEKQDILEELTLPGNVTAKDVEFKVVFNKKKYDVIFNLDSTIAQLKEHLHTIIGVPKEMQKLMVKGLAHDDKSLRDSGIISGSKVMVIGSTFDDVLALSHQTATWIPEDKLKPASAIKEPLCHQKIHKKVLDKGLPEDVMPGVKNAKEGLPPHPLNGMCSRGKVRLTFKMENDQIWIGTKERTEKISMSSIKTIVNEPIEGHEEYHIIGIQLGPTEASRYWIYWIPCQYVDAIKETILGKWHYF</sequence>
<evidence type="ECO:0000259" key="1">
    <source>
        <dbReference type="PROSITE" id="PS50053"/>
    </source>
</evidence>
<dbReference type="Pfam" id="PF25343">
    <property type="entry name" value="PH_UBFD1_C"/>
    <property type="match status" value="1"/>
</dbReference>
<proteinExistence type="predicted"/>
<dbReference type="eggNOG" id="KOG1872">
    <property type="taxonomic scope" value="Eukaryota"/>
</dbReference>
<dbReference type="HOGENOM" id="CLU_079085_1_0_1"/>
<dbReference type="SUPFAM" id="SSF54236">
    <property type="entry name" value="Ubiquitin-like"/>
    <property type="match status" value="1"/>
</dbReference>
<dbReference type="PANTHER" id="PTHR16470">
    <property type="entry name" value="UBIQUITIN DOMAIN-CONTAINING PROTEIN UBFD1"/>
    <property type="match status" value="1"/>
</dbReference>
<keyword evidence="3" id="KW-1185">Reference proteome</keyword>
<dbReference type="InterPro" id="IPR057455">
    <property type="entry name" value="UBFD1_C"/>
</dbReference>
<dbReference type="Proteomes" id="UP000000305">
    <property type="component" value="Unassembled WGS sequence"/>
</dbReference>
<dbReference type="OrthoDB" id="267397at2759"/>
<dbReference type="OMA" id="SEPIKEH"/>
<dbReference type="AlphaFoldDB" id="E9HDA5"/>
<feature type="domain" description="Ubiquitin-like" evidence="1">
    <location>
        <begin position="20"/>
        <end position="89"/>
    </location>
</feature>
<dbReference type="InterPro" id="IPR029071">
    <property type="entry name" value="Ubiquitin-like_domsf"/>
</dbReference>
<evidence type="ECO:0000313" key="2">
    <source>
        <dbReference type="EMBL" id="EFX70281.1"/>
    </source>
</evidence>
<name>E9HDA5_DAPPU</name>
<dbReference type="STRING" id="6669.E9HDA5"/>
<dbReference type="SMART" id="SM00213">
    <property type="entry name" value="UBQ"/>
    <property type="match status" value="1"/>
</dbReference>
<dbReference type="PROSITE" id="PS50053">
    <property type="entry name" value="UBIQUITIN_2"/>
    <property type="match status" value="1"/>
</dbReference>